<name>A0AAV9RTG1_9TELE</name>
<evidence type="ECO:0008006" key="3">
    <source>
        <dbReference type="Google" id="ProtNLM"/>
    </source>
</evidence>
<protein>
    <recommendedName>
        <fullName evidence="3">DUF4939 domain-containing protein</fullName>
    </recommendedName>
</protein>
<reference evidence="1 2" key="1">
    <citation type="submission" date="2021-06" db="EMBL/GenBank/DDBJ databases">
        <authorList>
            <person name="Palmer J.M."/>
        </authorList>
    </citation>
    <scope>NUCLEOTIDE SEQUENCE [LARGE SCALE GENOMIC DNA]</scope>
    <source>
        <strain evidence="1 2">MEX-2019</strain>
        <tissue evidence="1">Muscle</tissue>
    </source>
</reference>
<evidence type="ECO:0000313" key="1">
    <source>
        <dbReference type="EMBL" id="KAK5612114.1"/>
    </source>
</evidence>
<organism evidence="1 2">
    <name type="scientific">Crenichthys baileyi</name>
    <name type="common">White River springfish</name>
    <dbReference type="NCBI Taxonomy" id="28760"/>
    <lineage>
        <taxon>Eukaryota</taxon>
        <taxon>Metazoa</taxon>
        <taxon>Chordata</taxon>
        <taxon>Craniata</taxon>
        <taxon>Vertebrata</taxon>
        <taxon>Euteleostomi</taxon>
        <taxon>Actinopterygii</taxon>
        <taxon>Neopterygii</taxon>
        <taxon>Teleostei</taxon>
        <taxon>Neoteleostei</taxon>
        <taxon>Acanthomorphata</taxon>
        <taxon>Ovalentaria</taxon>
        <taxon>Atherinomorphae</taxon>
        <taxon>Cyprinodontiformes</taxon>
        <taxon>Goodeidae</taxon>
        <taxon>Crenichthys</taxon>
    </lineage>
</organism>
<evidence type="ECO:0000313" key="2">
    <source>
        <dbReference type="Proteomes" id="UP001311232"/>
    </source>
</evidence>
<accession>A0AAV9RTG1</accession>
<comment type="caution">
    <text evidence="1">The sequence shown here is derived from an EMBL/GenBank/DDBJ whole genome shotgun (WGS) entry which is preliminary data.</text>
</comment>
<dbReference type="EMBL" id="JAHHUM010001450">
    <property type="protein sequence ID" value="KAK5612114.1"/>
    <property type="molecule type" value="Genomic_DNA"/>
</dbReference>
<dbReference type="AlphaFoldDB" id="A0AAV9RTG1"/>
<proteinExistence type="predicted"/>
<gene>
    <name evidence="1" type="ORF">CRENBAI_026147</name>
</gene>
<keyword evidence="2" id="KW-1185">Reference proteome</keyword>
<sequence>MKSLLEESGSVCKLASPALPVHAPTSTNTKGSSLTQYAHLPSSASVVCPLPPGILQLSHKYDQHSYHLTLTVLSLVSPGLNLNMTEQTDHPDSAAQLLRVLSQQGILLGQHNICLQSLEQQQASTNSAVVEISRNLQTIQNQLSAGSSNQPTASPLAACPNPVTYQSISPPPPEPLSGDLEKRRGFLLQCTLVFQQARGSFLDDTSRISYMIGLLRGQALRWAEAFIDETTIQYYALTQFLDLFKKTFSLKHSDKTLKRFGISGSTSAP</sequence>
<dbReference type="Proteomes" id="UP001311232">
    <property type="component" value="Unassembled WGS sequence"/>
</dbReference>